<dbReference type="SUPFAM" id="SSF51695">
    <property type="entry name" value="PLC-like phosphodiesterases"/>
    <property type="match status" value="1"/>
</dbReference>
<name>A0A1I0K7K1_9FIRM</name>
<dbReference type="RefSeq" id="WP_092371471.1">
    <property type="nucleotide sequence ID" value="NZ_FOIM01000051.1"/>
</dbReference>
<dbReference type="AlphaFoldDB" id="A0A1I0K7K1"/>
<gene>
    <name evidence="1" type="ORF">SAMN05216313_1517</name>
</gene>
<dbReference type="Proteomes" id="UP000198508">
    <property type="component" value="Unassembled WGS sequence"/>
</dbReference>
<dbReference type="STRING" id="460384.SAMN05216313_1517"/>
<proteinExistence type="predicted"/>
<dbReference type="EMBL" id="FOIM01000051">
    <property type="protein sequence ID" value="SEU19642.1"/>
    <property type="molecule type" value="Genomic_DNA"/>
</dbReference>
<evidence type="ECO:0000313" key="2">
    <source>
        <dbReference type="Proteomes" id="UP000198508"/>
    </source>
</evidence>
<keyword evidence="2" id="KW-1185">Reference proteome</keyword>
<protein>
    <recommendedName>
        <fullName evidence="3">Phosphodiesterase</fullName>
    </recommendedName>
</protein>
<accession>A0A1I0K7K1</accession>
<sequence>MKILSHRGLWRLPEERNSYSALVRSLEVGYGFESDIRDYCEELVISHNPADAQCVKAEDVFRLLHQYNDKYCFAINIKADGLIDSLSHMLNKYHITNYFCFDMSVPQMIEYAAAGLNFFTRLSEYEQEPPVLMDKASGIWIDAFENSSWITDTLLKSYLNMGKQVCLVSPELHQRSYIEFWKMIKDSNIDTTQLILCTDIPEEANLFFGGEL</sequence>
<dbReference type="GO" id="GO:0008081">
    <property type="term" value="F:phosphoric diester hydrolase activity"/>
    <property type="evidence" value="ECO:0007669"/>
    <property type="project" value="InterPro"/>
</dbReference>
<evidence type="ECO:0000313" key="1">
    <source>
        <dbReference type="EMBL" id="SEU19642.1"/>
    </source>
</evidence>
<dbReference type="InterPro" id="IPR017946">
    <property type="entry name" value="PLC-like_Pdiesterase_TIM-brl"/>
</dbReference>
<organism evidence="1 2">
    <name type="scientific">Enterocloster lavalensis</name>
    <dbReference type="NCBI Taxonomy" id="460384"/>
    <lineage>
        <taxon>Bacteria</taxon>
        <taxon>Bacillati</taxon>
        <taxon>Bacillota</taxon>
        <taxon>Clostridia</taxon>
        <taxon>Lachnospirales</taxon>
        <taxon>Lachnospiraceae</taxon>
        <taxon>Enterocloster</taxon>
    </lineage>
</organism>
<dbReference type="GO" id="GO:0006629">
    <property type="term" value="P:lipid metabolic process"/>
    <property type="evidence" value="ECO:0007669"/>
    <property type="project" value="InterPro"/>
</dbReference>
<reference evidence="2" key="1">
    <citation type="submission" date="2016-10" db="EMBL/GenBank/DDBJ databases">
        <authorList>
            <person name="Varghese N."/>
            <person name="Submissions S."/>
        </authorList>
    </citation>
    <scope>NUCLEOTIDE SEQUENCE [LARGE SCALE GENOMIC DNA]</scope>
    <source>
        <strain evidence="2">NLAE-zl-G277</strain>
    </source>
</reference>
<evidence type="ECO:0008006" key="3">
    <source>
        <dbReference type="Google" id="ProtNLM"/>
    </source>
</evidence>